<dbReference type="EMBL" id="LXQA010503050">
    <property type="protein sequence ID" value="MCI55870.1"/>
    <property type="molecule type" value="Genomic_DNA"/>
</dbReference>
<reference evidence="2 3" key="1">
    <citation type="journal article" date="2018" name="Front. Plant Sci.">
        <title>Red Clover (Trifolium pratense) and Zigzag Clover (T. medium) - A Picture of Genomic Similarities and Differences.</title>
        <authorList>
            <person name="Dluhosova J."/>
            <person name="Istvanek J."/>
            <person name="Nedelnik J."/>
            <person name="Repkova J."/>
        </authorList>
    </citation>
    <scope>NUCLEOTIDE SEQUENCE [LARGE SCALE GENOMIC DNA]</scope>
    <source>
        <strain evidence="3">cv. 10/8</strain>
        <tissue evidence="2">Leaf</tissue>
    </source>
</reference>
<evidence type="ECO:0000313" key="3">
    <source>
        <dbReference type="Proteomes" id="UP000265520"/>
    </source>
</evidence>
<dbReference type="AlphaFoldDB" id="A0A392T6U6"/>
<feature type="compositionally biased region" description="Basic and acidic residues" evidence="1">
    <location>
        <begin position="21"/>
        <end position="31"/>
    </location>
</feature>
<feature type="region of interest" description="Disordered" evidence="1">
    <location>
        <begin position="1"/>
        <end position="63"/>
    </location>
</feature>
<feature type="non-terminal residue" evidence="2">
    <location>
        <position position="63"/>
    </location>
</feature>
<dbReference type="Proteomes" id="UP000265520">
    <property type="component" value="Unassembled WGS sequence"/>
</dbReference>
<protein>
    <submittedName>
        <fullName evidence="2">Uncharacterized protein</fullName>
    </submittedName>
</protein>
<feature type="compositionally biased region" description="Basic and acidic residues" evidence="1">
    <location>
        <begin position="46"/>
        <end position="57"/>
    </location>
</feature>
<organism evidence="2 3">
    <name type="scientific">Trifolium medium</name>
    <dbReference type="NCBI Taxonomy" id="97028"/>
    <lineage>
        <taxon>Eukaryota</taxon>
        <taxon>Viridiplantae</taxon>
        <taxon>Streptophyta</taxon>
        <taxon>Embryophyta</taxon>
        <taxon>Tracheophyta</taxon>
        <taxon>Spermatophyta</taxon>
        <taxon>Magnoliopsida</taxon>
        <taxon>eudicotyledons</taxon>
        <taxon>Gunneridae</taxon>
        <taxon>Pentapetalae</taxon>
        <taxon>rosids</taxon>
        <taxon>fabids</taxon>
        <taxon>Fabales</taxon>
        <taxon>Fabaceae</taxon>
        <taxon>Papilionoideae</taxon>
        <taxon>50 kb inversion clade</taxon>
        <taxon>NPAAA clade</taxon>
        <taxon>Hologalegina</taxon>
        <taxon>IRL clade</taxon>
        <taxon>Trifolieae</taxon>
        <taxon>Trifolium</taxon>
    </lineage>
</organism>
<keyword evidence="3" id="KW-1185">Reference proteome</keyword>
<accession>A0A392T6U6</accession>
<evidence type="ECO:0000256" key="1">
    <source>
        <dbReference type="SAM" id="MobiDB-lite"/>
    </source>
</evidence>
<evidence type="ECO:0000313" key="2">
    <source>
        <dbReference type="EMBL" id="MCI55870.1"/>
    </source>
</evidence>
<name>A0A392T6U6_9FABA</name>
<sequence>MENTSNDADKGKRPTKTSASTRREKAAENPPKKRSRKLLAQSEAAETAHPEPEHHAGDPTQAE</sequence>
<comment type="caution">
    <text evidence="2">The sequence shown here is derived from an EMBL/GenBank/DDBJ whole genome shotgun (WGS) entry which is preliminary data.</text>
</comment>
<proteinExistence type="predicted"/>